<dbReference type="OrthoDB" id="616263at2759"/>
<dbReference type="Gene3D" id="3.30.420.10">
    <property type="entry name" value="Ribonuclease H-like superfamily/Ribonuclease H"/>
    <property type="match status" value="1"/>
</dbReference>
<protein>
    <submittedName>
        <fullName evidence="1">Uncharacterized protein</fullName>
    </submittedName>
</protein>
<keyword evidence="2" id="KW-1185">Reference proteome</keyword>
<dbReference type="EMBL" id="BMAW01059262">
    <property type="protein sequence ID" value="GFT20351.1"/>
    <property type="molecule type" value="Genomic_DNA"/>
</dbReference>
<dbReference type="InterPro" id="IPR036397">
    <property type="entry name" value="RNaseH_sf"/>
</dbReference>
<feature type="non-terminal residue" evidence="1">
    <location>
        <position position="1"/>
    </location>
</feature>
<organism evidence="1 2">
    <name type="scientific">Nephila pilipes</name>
    <name type="common">Giant wood spider</name>
    <name type="synonym">Nephila maculata</name>
    <dbReference type="NCBI Taxonomy" id="299642"/>
    <lineage>
        <taxon>Eukaryota</taxon>
        <taxon>Metazoa</taxon>
        <taxon>Ecdysozoa</taxon>
        <taxon>Arthropoda</taxon>
        <taxon>Chelicerata</taxon>
        <taxon>Arachnida</taxon>
        <taxon>Araneae</taxon>
        <taxon>Araneomorphae</taxon>
        <taxon>Entelegynae</taxon>
        <taxon>Araneoidea</taxon>
        <taxon>Nephilidae</taxon>
        <taxon>Nephila</taxon>
    </lineage>
</organism>
<evidence type="ECO:0000313" key="2">
    <source>
        <dbReference type="Proteomes" id="UP000887013"/>
    </source>
</evidence>
<gene>
    <name evidence="1" type="ORF">NPIL_157351</name>
</gene>
<accession>A0A8X6NKL3</accession>
<dbReference type="Proteomes" id="UP000887013">
    <property type="component" value="Unassembled WGS sequence"/>
</dbReference>
<proteinExistence type="predicted"/>
<comment type="caution">
    <text evidence="1">The sequence shown here is derived from an EMBL/GenBank/DDBJ whole genome shotgun (WGS) entry which is preliminary data.</text>
</comment>
<evidence type="ECO:0000313" key="1">
    <source>
        <dbReference type="EMBL" id="GFT20351.1"/>
    </source>
</evidence>
<dbReference type="AlphaFoldDB" id="A0A8X6NKL3"/>
<sequence>LVWRITVNSVRYSDLLVNQLKPAIRNKRRGLLSKKVLLLLTNFPPLTAHNTIDTIIKTGLETLEYPLPTAQISLPKTFIPLDRSRKF</sequence>
<reference evidence="1" key="1">
    <citation type="submission" date="2020-08" db="EMBL/GenBank/DDBJ databases">
        <title>Multicomponent nature underlies the extraordinary mechanical properties of spider dragline silk.</title>
        <authorList>
            <person name="Kono N."/>
            <person name="Nakamura H."/>
            <person name="Mori M."/>
            <person name="Yoshida Y."/>
            <person name="Ohtoshi R."/>
            <person name="Malay A.D."/>
            <person name="Moran D.A.P."/>
            <person name="Tomita M."/>
            <person name="Numata K."/>
            <person name="Arakawa K."/>
        </authorList>
    </citation>
    <scope>NUCLEOTIDE SEQUENCE</scope>
</reference>
<name>A0A8X6NKL3_NEPPI</name>
<dbReference type="GO" id="GO:0003676">
    <property type="term" value="F:nucleic acid binding"/>
    <property type="evidence" value="ECO:0007669"/>
    <property type="project" value="InterPro"/>
</dbReference>